<name>A0A101MZT0_9ACTN</name>
<dbReference type="NCBIfam" id="NF005559">
    <property type="entry name" value="PRK07231.1"/>
    <property type="match status" value="1"/>
</dbReference>
<accession>A0A101MZT0</accession>
<dbReference type="PANTHER" id="PTHR42879:SF2">
    <property type="entry name" value="3-OXOACYL-[ACYL-CARRIER-PROTEIN] REDUCTASE FABG"/>
    <property type="match status" value="1"/>
</dbReference>
<sequence length="251" mass="25734">MSVRDKVALVTGAGRGIGEAIADRLAAQGAAVAVCDLDPEAAAKVAGRLVERYGVRATGVGADISDSAAVHAAVERVTVELGPVDVLVNNAAVDVIGRFVDSTEDTWNRIIDVNLRGTITMTRAVLDSMIESGGGRIVHIASDAGRVGSSGEVVYSATKGGVIAFGKALAREVARHGITVNSVCPGPTDTALLGQVADYSQKMYDATVRAIPLRRVAQPDEIAGVVAFLASDDAAYMTGQTLSVSGGLTMV</sequence>
<dbReference type="Proteomes" id="UP000053039">
    <property type="component" value="Unassembled WGS sequence"/>
</dbReference>
<dbReference type="PANTHER" id="PTHR42879">
    <property type="entry name" value="3-OXOACYL-(ACYL-CARRIER-PROTEIN) REDUCTASE"/>
    <property type="match status" value="1"/>
</dbReference>
<dbReference type="PROSITE" id="PS00061">
    <property type="entry name" value="ADH_SHORT"/>
    <property type="match status" value="1"/>
</dbReference>
<dbReference type="InterPro" id="IPR050259">
    <property type="entry name" value="SDR"/>
</dbReference>
<dbReference type="InterPro" id="IPR020904">
    <property type="entry name" value="Sc_DH/Rdtase_CS"/>
</dbReference>
<dbReference type="GO" id="GO:0032787">
    <property type="term" value="P:monocarboxylic acid metabolic process"/>
    <property type="evidence" value="ECO:0007669"/>
    <property type="project" value="UniProtKB-ARBA"/>
</dbReference>
<dbReference type="Pfam" id="PF13561">
    <property type="entry name" value="adh_short_C2"/>
    <property type="match status" value="1"/>
</dbReference>
<dbReference type="SUPFAM" id="SSF51735">
    <property type="entry name" value="NAD(P)-binding Rossmann-fold domains"/>
    <property type="match status" value="1"/>
</dbReference>
<dbReference type="InterPro" id="IPR036291">
    <property type="entry name" value="NAD(P)-bd_dom_sf"/>
</dbReference>
<dbReference type="AlphaFoldDB" id="A0A101MZT0"/>
<dbReference type="PRINTS" id="PR00080">
    <property type="entry name" value="SDRFAMILY"/>
</dbReference>
<comment type="caution">
    <text evidence="3">The sequence shown here is derived from an EMBL/GenBank/DDBJ whole genome shotgun (WGS) entry which is preliminary data.</text>
</comment>
<organism evidence="3 4">
    <name type="scientific">Streptomyces pseudovenezuelae</name>
    <dbReference type="NCBI Taxonomy" id="67350"/>
    <lineage>
        <taxon>Bacteria</taxon>
        <taxon>Bacillati</taxon>
        <taxon>Actinomycetota</taxon>
        <taxon>Actinomycetes</taxon>
        <taxon>Kitasatosporales</taxon>
        <taxon>Streptomycetaceae</taxon>
        <taxon>Streptomyces</taxon>
        <taxon>Streptomyces aurantiacus group</taxon>
    </lineage>
</organism>
<comment type="similarity">
    <text evidence="1">Belongs to the short-chain dehydrogenases/reductases (SDR) family.</text>
</comment>
<keyword evidence="2" id="KW-0560">Oxidoreductase</keyword>
<evidence type="ECO:0000313" key="4">
    <source>
        <dbReference type="Proteomes" id="UP000053039"/>
    </source>
</evidence>
<proteinExistence type="inferred from homology"/>
<dbReference type="PRINTS" id="PR00081">
    <property type="entry name" value="GDHRDH"/>
</dbReference>
<dbReference type="InterPro" id="IPR002347">
    <property type="entry name" value="SDR_fam"/>
</dbReference>
<dbReference type="GO" id="GO:0016491">
    <property type="term" value="F:oxidoreductase activity"/>
    <property type="evidence" value="ECO:0007669"/>
    <property type="project" value="UniProtKB-KW"/>
</dbReference>
<dbReference type="FunFam" id="3.40.50.720:FF:000084">
    <property type="entry name" value="Short-chain dehydrogenase reductase"/>
    <property type="match status" value="1"/>
</dbReference>
<dbReference type="OrthoDB" id="7064009at2"/>
<dbReference type="RefSeq" id="WP_031055085.1">
    <property type="nucleotide sequence ID" value="NZ_JBIBHV010000006.1"/>
</dbReference>
<gene>
    <name evidence="3" type="ORF">AQI94_34075</name>
</gene>
<protein>
    <submittedName>
        <fullName evidence="3">2-hydroxycyclohexanecarboxyl-CoA dehydrogenase</fullName>
    </submittedName>
</protein>
<evidence type="ECO:0000313" key="3">
    <source>
        <dbReference type="EMBL" id="KUM83971.1"/>
    </source>
</evidence>
<dbReference type="Gene3D" id="3.40.50.720">
    <property type="entry name" value="NAD(P)-binding Rossmann-like Domain"/>
    <property type="match status" value="1"/>
</dbReference>
<evidence type="ECO:0000256" key="2">
    <source>
        <dbReference type="ARBA" id="ARBA00023002"/>
    </source>
</evidence>
<evidence type="ECO:0000256" key="1">
    <source>
        <dbReference type="ARBA" id="ARBA00006484"/>
    </source>
</evidence>
<dbReference type="EMBL" id="LMWM01000040">
    <property type="protein sequence ID" value="KUM83971.1"/>
    <property type="molecule type" value="Genomic_DNA"/>
</dbReference>
<reference evidence="3 4" key="1">
    <citation type="submission" date="2015-10" db="EMBL/GenBank/DDBJ databases">
        <title>Draft genome sequence of Streptomyces pseudovenezuelae DSM 40212, type strain for the species Streptomyces pseudovenezuelae.</title>
        <authorList>
            <person name="Ruckert C."/>
            <person name="Winkler A."/>
            <person name="Kalinowski J."/>
            <person name="Kampfer P."/>
            <person name="Glaeser S."/>
        </authorList>
    </citation>
    <scope>NUCLEOTIDE SEQUENCE [LARGE SCALE GENOMIC DNA]</scope>
    <source>
        <strain evidence="3 4">DSM 40212</strain>
    </source>
</reference>